<keyword evidence="1" id="KW-1133">Transmembrane helix</keyword>
<organism evidence="2 3">
    <name type="scientific">Dendrothele bispora (strain CBS 962.96)</name>
    <dbReference type="NCBI Taxonomy" id="1314807"/>
    <lineage>
        <taxon>Eukaryota</taxon>
        <taxon>Fungi</taxon>
        <taxon>Dikarya</taxon>
        <taxon>Basidiomycota</taxon>
        <taxon>Agaricomycotina</taxon>
        <taxon>Agaricomycetes</taxon>
        <taxon>Agaricomycetidae</taxon>
        <taxon>Agaricales</taxon>
        <taxon>Agaricales incertae sedis</taxon>
        <taxon>Dendrothele</taxon>
    </lineage>
</organism>
<keyword evidence="1" id="KW-0812">Transmembrane</keyword>
<evidence type="ECO:0000313" key="3">
    <source>
        <dbReference type="Proteomes" id="UP000297245"/>
    </source>
</evidence>
<evidence type="ECO:0000313" key="2">
    <source>
        <dbReference type="EMBL" id="THU95189.1"/>
    </source>
</evidence>
<dbReference type="AlphaFoldDB" id="A0A4S8LZL4"/>
<reference evidence="2 3" key="1">
    <citation type="journal article" date="2019" name="Nat. Ecol. Evol.">
        <title>Megaphylogeny resolves global patterns of mushroom evolution.</title>
        <authorList>
            <person name="Varga T."/>
            <person name="Krizsan K."/>
            <person name="Foldi C."/>
            <person name="Dima B."/>
            <person name="Sanchez-Garcia M."/>
            <person name="Sanchez-Ramirez S."/>
            <person name="Szollosi G.J."/>
            <person name="Szarkandi J.G."/>
            <person name="Papp V."/>
            <person name="Albert L."/>
            <person name="Andreopoulos W."/>
            <person name="Angelini C."/>
            <person name="Antonin V."/>
            <person name="Barry K.W."/>
            <person name="Bougher N.L."/>
            <person name="Buchanan P."/>
            <person name="Buyck B."/>
            <person name="Bense V."/>
            <person name="Catcheside P."/>
            <person name="Chovatia M."/>
            <person name="Cooper J."/>
            <person name="Damon W."/>
            <person name="Desjardin D."/>
            <person name="Finy P."/>
            <person name="Geml J."/>
            <person name="Haridas S."/>
            <person name="Hughes K."/>
            <person name="Justo A."/>
            <person name="Karasinski D."/>
            <person name="Kautmanova I."/>
            <person name="Kiss B."/>
            <person name="Kocsube S."/>
            <person name="Kotiranta H."/>
            <person name="LaButti K.M."/>
            <person name="Lechner B.E."/>
            <person name="Liimatainen K."/>
            <person name="Lipzen A."/>
            <person name="Lukacs Z."/>
            <person name="Mihaltcheva S."/>
            <person name="Morgado L.N."/>
            <person name="Niskanen T."/>
            <person name="Noordeloos M.E."/>
            <person name="Ohm R.A."/>
            <person name="Ortiz-Santana B."/>
            <person name="Ovrebo C."/>
            <person name="Racz N."/>
            <person name="Riley R."/>
            <person name="Savchenko A."/>
            <person name="Shiryaev A."/>
            <person name="Soop K."/>
            <person name="Spirin V."/>
            <person name="Szebenyi C."/>
            <person name="Tomsovsky M."/>
            <person name="Tulloss R.E."/>
            <person name="Uehling J."/>
            <person name="Grigoriev I.V."/>
            <person name="Vagvolgyi C."/>
            <person name="Papp T."/>
            <person name="Martin F.M."/>
            <person name="Miettinen O."/>
            <person name="Hibbett D.S."/>
            <person name="Nagy L.G."/>
        </authorList>
    </citation>
    <scope>NUCLEOTIDE SEQUENCE [LARGE SCALE GENOMIC DNA]</scope>
    <source>
        <strain evidence="2 3">CBS 962.96</strain>
    </source>
</reference>
<name>A0A4S8LZL4_DENBC</name>
<proteinExistence type="predicted"/>
<feature type="transmembrane region" description="Helical" evidence="1">
    <location>
        <begin position="80"/>
        <end position="101"/>
    </location>
</feature>
<protein>
    <submittedName>
        <fullName evidence="2">Uncharacterized protein</fullName>
    </submittedName>
</protein>
<dbReference type="Proteomes" id="UP000297245">
    <property type="component" value="Unassembled WGS sequence"/>
</dbReference>
<keyword evidence="3" id="KW-1185">Reference proteome</keyword>
<dbReference type="EMBL" id="ML179206">
    <property type="protein sequence ID" value="THU95189.1"/>
    <property type="molecule type" value="Genomic_DNA"/>
</dbReference>
<keyword evidence="1" id="KW-0472">Membrane</keyword>
<accession>A0A4S8LZL4</accession>
<evidence type="ECO:0000256" key="1">
    <source>
        <dbReference type="SAM" id="Phobius"/>
    </source>
</evidence>
<gene>
    <name evidence="2" type="ORF">K435DRAFT_859820</name>
</gene>
<sequence length="247" mass="27326">MSCKTALVWAVFGSQGRSPGMLIGLDNCGCLLYCDYLLIAHVPALPPTRFVNHRLLDVSSMFISKNLLPSSPSLPSCSRFWASTCFGRIGTVFGIMGFGIMLKAVTLGAFFSCVFAFAPATRFLQPTKPVPHSMMVTNGCRRFARGFTYAQVSWAKLYSTMYYWNFFTGLVHFSAQPTCVGLPRRFIHALIFIFLLIYGLDNAQQYGNNELGSVDVNLDVDVDGTNGPACWADDGWNCGWDDENDVL</sequence>